<organism evidence="2 3">
    <name type="scientific">Tetradesmus obliquus</name>
    <name type="common">Green alga</name>
    <name type="synonym">Acutodesmus obliquus</name>
    <dbReference type="NCBI Taxonomy" id="3088"/>
    <lineage>
        <taxon>Eukaryota</taxon>
        <taxon>Viridiplantae</taxon>
        <taxon>Chlorophyta</taxon>
        <taxon>core chlorophytes</taxon>
        <taxon>Chlorophyceae</taxon>
        <taxon>CS clade</taxon>
        <taxon>Sphaeropleales</taxon>
        <taxon>Scenedesmaceae</taxon>
        <taxon>Tetradesmus</taxon>
    </lineage>
</organism>
<accession>A0A383W4M6</accession>
<keyword evidence="1" id="KW-0175">Coiled coil</keyword>
<evidence type="ECO:0000313" key="3">
    <source>
        <dbReference type="Proteomes" id="UP000256970"/>
    </source>
</evidence>
<dbReference type="EMBL" id="FNXT01001142">
    <property type="protein sequence ID" value="SZX72597.1"/>
    <property type="molecule type" value="Genomic_DNA"/>
</dbReference>
<evidence type="ECO:0000256" key="1">
    <source>
        <dbReference type="SAM" id="Coils"/>
    </source>
</evidence>
<feature type="coiled-coil region" evidence="1">
    <location>
        <begin position="470"/>
        <end position="504"/>
    </location>
</feature>
<dbReference type="Proteomes" id="UP000256970">
    <property type="component" value="Unassembled WGS sequence"/>
</dbReference>
<evidence type="ECO:0000313" key="2">
    <source>
        <dbReference type="EMBL" id="SZX72597.1"/>
    </source>
</evidence>
<gene>
    <name evidence="2" type="ORF">BQ4739_LOCUS12759</name>
</gene>
<proteinExistence type="predicted"/>
<protein>
    <submittedName>
        <fullName evidence="2">Uncharacterized protein</fullName>
    </submittedName>
</protein>
<keyword evidence="3" id="KW-1185">Reference proteome</keyword>
<name>A0A383W4M6_TETOB</name>
<reference evidence="2 3" key="1">
    <citation type="submission" date="2016-10" db="EMBL/GenBank/DDBJ databases">
        <authorList>
            <person name="Cai Z."/>
        </authorList>
    </citation>
    <scope>NUCLEOTIDE SEQUENCE [LARGE SCALE GENOMIC DNA]</scope>
</reference>
<dbReference type="AlphaFoldDB" id="A0A383W4M6"/>
<sequence>MGTICQALCDAANMQRLQEQHLQPILQALLQPAPAALPCQATSNSSAACRNVASSSSHSSDWRSYTVHLLLSLAQQHERFLQGIALKLPELLRGAAADAVAALAVFDLVQCLDRSGGSCQKVVLQELQLLLAAVKQQLQPCMKSTQQGQQQQGQQQLLQPCVESGQQQGQQQQLNEDEEEEVWQEQASAGAAAVLLGLLSSARELLLSQQHLAATVDCLLAVAARYQHSFSDDTTSGGIRGAFNQAVWHLAWLPSLPGAADVLSDPQRLQLAVDITAGELQQQPCTTAVWRPQHEVVLQLLQQLVQAAASHGRLLPCVQQLADWLQQQVAAVQQLQASSMLDAATTQRGKDLQQQQQQQQLGQAMHVPEDMSLEQLQQLLDALPLDYTINLEAAAAPSATATRHLQQQQQLAATVARIVSLLGCLAPLAGFDQGLMVLNRHAVLLQQAAQLLRAAAVPSSSSGDSVMQAAEQAEQRMVAAGVRLQRVQQEHATAREELQRCLISVVGTYVGSNSSSSSEAEAAPHAGRLIAGADGATGTAFNTTAAAAAAAAAAAGVTAAAAATPAGTVAQAGLVGQQRRRNGQSWGLAVQAVRDLAAASSREAALAELLLLAGAG</sequence>